<reference evidence="1" key="1">
    <citation type="submission" date="2015-12" db="EMBL/GenBank/DDBJ databases">
        <title>Update maize B73 reference genome by single molecule sequencing technologies.</title>
        <authorList>
            <consortium name="Maize Genome Sequencing Project"/>
            <person name="Ware D."/>
        </authorList>
    </citation>
    <scope>NUCLEOTIDE SEQUENCE [LARGE SCALE GENOMIC DNA]</scope>
    <source>
        <tissue evidence="1">Seedling</tissue>
    </source>
</reference>
<dbReference type="EMBL" id="CM007648">
    <property type="protein sequence ID" value="ONM18347.1"/>
    <property type="molecule type" value="Genomic_DNA"/>
</dbReference>
<proteinExistence type="predicted"/>
<organism evidence="1">
    <name type="scientific">Zea mays</name>
    <name type="common">Maize</name>
    <dbReference type="NCBI Taxonomy" id="4577"/>
    <lineage>
        <taxon>Eukaryota</taxon>
        <taxon>Viridiplantae</taxon>
        <taxon>Streptophyta</taxon>
        <taxon>Embryophyta</taxon>
        <taxon>Tracheophyta</taxon>
        <taxon>Spermatophyta</taxon>
        <taxon>Magnoliopsida</taxon>
        <taxon>Liliopsida</taxon>
        <taxon>Poales</taxon>
        <taxon>Poaceae</taxon>
        <taxon>PACMAD clade</taxon>
        <taxon>Panicoideae</taxon>
        <taxon>Andropogonodae</taxon>
        <taxon>Andropogoneae</taxon>
        <taxon>Tripsacinae</taxon>
        <taxon>Zea</taxon>
    </lineage>
</organism>
<accession>A0A1D6EDI2</accession>
<dbReference type="AlphaFoldDB" id="A0A1D6EDI2"/>
<evidence type="ECO:0000313" key="1">
    <source>
        <dbReference type="EMBL" id="ONM18347.1"/>
    </source>
</evidence>
<name>A0A1D6EDI2_MAIZE</name>
<dbReference type="InParanoid" id="A0A1D6EDI2"/>
<protein>
    <submittedName>
        <fullName evidence="1">Uncharacterized protein</fullName>
    </submittedName>
</protein>
<sequence>MVWFGWHLVLRSLPFPCHPFIIYIHFLEIKFDVKRNLSFFHSPTHLRSLILMGGPCFHHAASFYLIK</sequence>
<gene>
    <name evidence="1" type="ORF">ZEAMMB73_Zm00001d004116</name>
</gene>